<accession>A0AC61QMM8</accession>
<reference evidence="1" key="1">
    <citation type="submission" date="2019-04" db="EMBL/GenBank/DDBJ databases">
        <title>Microbes associate with the intestines of laboratory mice.</title>
        <authorList>
            <person name="Navarre W."/>
            <person name="Wong E."/>
            <person name="Huang K."/>
            <person name="Tropini C."/>
            <person name="Ng K."/>
            <person name="Yu B."/>
        </authorList>
    </citation>
    <scope>NUCLEOTIDE SEQUENCE</scope>
    <source>
        <strain evidence="1">NM73_A23</strain>
    </source>
</reference>
<name>A0AC61QMM8_9BACT</name>
<keyword evidence="2" id="KW-1185">Reference proteome</keyword>
<organism evidence="1 2">
    <name type="scientific">Palleniella muris</name>
    <dbReference type="NCBI Taxonomy" id="3038145"/>
    <lineage>
        <taxon>Bacteria</taxon>
        <taxon>Pseudomonadati</taxon>
        <taxon>Bacteroidota</taxon>
        <taxon>Bacteroidia</taxon>
        <taxon>Bacteroidales</taxon>
        <taxon>Prevotellaceae</taxon>
        <taxon>Palleniella</taxon>
    </lineage>
</organism>
<sequence>MKEFIVKNPSFMFGLVSALVICTLFWVTYFECVMNFGGFAEFVQNHPFADVLTIYTILPTFLTLFLGGVIGKEEFDELKEDKRRNKK</sequence>
<evidence type="ECO:0000313" key="2">
    <source>
        <dbReference type="Proteomes" id="UP000308886"/>
    </source>
</evidence>
<proteinExistence type="predicted"/>
<evidence type="ECO:0000313" key="1">
    <source>
        <dbReference type="EMBL" id="TGX80516.1"/>
    </source>
</evidence>
<protein>
    <submittedName>
        <fullName evidence="1">Uncharacterized protein</fullName>
    </submittedName>
</protein>
<dbReference type="Proteomes" id="UP000308886">
    <property type="component" value="Unassembled WGS sequence"/>
</dbReference>
<dbReference type="EMBL" id="SRZC01000025">
    <property type="protein sequence ID" value="TGX80516.1"/>
    <property type="molecule type" value="Genomic_DNA"/>
</dbReference>
<gene>
    <name evidence="1" type="ORF">E5358_12735</name>
</gene>
<comment type="caution">
    <text evidence="1">The sequence shown here is derived from an EMBL/GenBank/DDBJ whole genome shotgun (WGS) entry which is preliminary data.</text>
</comment>